<feature type="domain" description="DUF3592" evidence="2">
    <location>
        <begin position="41"/>
        <end position="97"/>
    </location>
</feature>
<dbReference type="InterPro" id="IPR021994">
    <property type="entry name" value="DUF3592"/>
</dbReference>
<dbReference type="Pfam" id="PF12158">
    <property type="entry name" value="DUF3592"/>
    <property type="match status" value="1"/>
</dbReference>
<dbReference type="AlphaFoldDB" id="A0A4P9VGK0"/>
<evidence type="ECO:0000313" key="3">
    <source>
        <dbReference type="EMBL" id="RDH42278.1"/>
    </source>
</evidence>
<protein>
    <recommendedName>
        <fullName evidence="2">DUF3592 domain-containing protein</fullName>
    </recommendedName>
</protein>
<keyword evidence="1" id="KW-0812">Transmembrane</keyword>
<feature type="transmembrane region" description="Helical" evidence="1">
    <location>
        <begin position="105"/>
        <end position="125"/>
    </location>
</feature>
<gene>
    <name evidence="3" type="ORF">B9G39_01805</name>
</gene>
<keyword evidence="1" id="KW-1133">Transmembrane helix</keyword>
<dbReference type="Proteomes" id="UP000257039">
    <property type="component" value="Unassembled WGS sequence"/>
</dbReference>
<keyword evidence="4" id="KW-1185">Reference proteome</keyword>
<organism evidence="3 4">
    <name type="scientific">Zooshikella ganghwensis</name>
    <dbReference type="NCBI Taxonomy" id="202772"/>
    <lineage>
        <taxon>Bacteria</taxon>
        <taxon>Pseudomonadati</taxon>
        <taxon>Pseudomonadota</taxon>
        <taxon>Gammaproteobacteria</taxon>
        <taxon>Oceanospirillales</taxon>
        <taxon>Zooshikellaceae</taxon>
        <taxon>Zooshikella</taxon>
    </lineage>
</organism>
<proteinExistence type="predicted"/>
<reference evidence="3 4" key="1">
    <citation type="submission" date="2017-04" db="EMBL/GenBank/DDBJ databases">
        <title>Draft genome sequence of Zooshikella ganghwensis VG4 isolated from Red Sea sediments.</title>
        <authorList>
            <person name="Rehman Z."/>
            <person name="Alam I."/>
            <person name="Kamau A."/>
            <person name="Bajic V."/>
            <person name="Leiknes T."/>
        </authorList>
    </citation>
    <scope>NUCLEOTIDE SEQUENCE [LARGE SCALE GENOMIC DNA]</scope>
    <source>
        <strain evidence="3 4">VG4</strain>
    </source>
</reference>
<sequence>MIPAYIFAAISLVLTYFWLSSVMSGKSDLAYVKNFKADYESKNVTVHYAVIEFDLPDGKEIQTITNHTVDPKNYDIGYPVRIRYNPDDPSDVQIDSFYGKGDLVIILWIFALVWYGLGFVVRKVFSFAEDEKFKS</sequence>
<name>A0A4P9VGK0_9GAMM</name>
<dbReference type="EMBL" id="NDXW01000001">
    <property type="protein sequence ID" value="RDH42278.1"/>
    <property type="molecule type" value="Genomic_DNA"/>
</dbReference>
<evidence type="ECO:0000259" key="2">
    <source>
        <dbReference type="Pfam" id="PF12158"/>
    </source>
</evidence>
<accession>A0A4P9VGK0</accession>
<evidence type="ECO:0000256" key="1">
    <source>
        <dbReference type="SAM" id="Phobius"/>
    </source>
</evidence>
<keyword evidence="1" id="KW-0472">Membrane</keyword>
<comment type="caution">
    <text evidence="3">The sequence shown here is derived from an EMBL/GenBank/DDBJ whole genome shotgun (WGS) entry which is preliminary data.</text>
</comment>
<evidence type="ECO:0000313" key="4">
    <source>
        <dbReference type="Proteomes" id="UP000257039"/>
    </source>
</evidence>